<feature type="binding site" evidence="2">
    <location>
        <begin position="251"/>
        <end position="252"/>
    </location>
    <ligand>
        <name>substrate</name>
    </ligand>
</feature>
<dbReference type="OrthoDB" id="9803436at2"/>
<comment type="caution">
    <text evidence="3">The sequence shown here is derived from an EMBL/GenBank/DDBJ whole genome shotgun (WGS) entry which is preliminary data.</text>
</comment>
<evidence type="ECO:0000256" key="1">
    <source>
        <dbReference type="ARBA" id="ARBA00023235"/>
    </source>
</evidence>
<feature type="binding site" evidence="2">
    <location>
        <position position="95"/>
    </location>
    <ligand>
        <name>substrate</name>
    </ligand>
</feature>
<dbReference type="FunFam" id="1.20.120.420:FF:000003">
    <property type="entry name" value="Methylthioribose-1-phosphate isomerase"/>
    <property type="match status" value="1"/>
</dbReference>
<dbReference type="GO" id="GO:0019509">
    <property type="term" value="P:L-methionine salvage from methylthioadenosine"/>
    <property type="evidence" value="ECO:0007669"/>
    <property type="project" value="UniProtKB-UniRule"/>
</dbReference>
<comment type="pathway">
    <text evidence="2">Amino-acid biosynthesis; L-methionine biosynthesis via salvage pathway; L-methionine from S-methyl-5-thio-alpha-D-ribose 1-phosphate: step 1/6.</text>
</comment>
<comment type="function">
    <text evidence="2">Catalyzes the interconversion of methylthioribose-1-phosphate (MTR-1-P) into methylthioribulose-1-phosphate (MTRu-1-P).</text>
</comment>
<comment type="catalytic activity">
    <reaction evidence="2">
        <text>5-(methylsulfanyl)-alpha-D-ribose 1-phosphate = 5-(methylsulfanyl)-D-ribulose 1-phosphate</text>
        <dbReference type="Rhea" id="RHEA:19989"/>
        <dbReference type="ChEBI" id="CHEBI:58533"/>
        <dbReference type="ChEBI" id="CHEBI:58548"/>
        <dbReference type="EC" id="5.3.1.23"/>
    </reaction>
</comment>
<evidence type="ECO:0000256" key="2">
    <source>
        <dbReference type="HAMAP-Rule" id="MF_01678"/>
    </source>
</evidence>
<evidence type="ECO:0000313" key="4">
    <source>
        <dbReference type="Proteomes" id="UP000295777"/>
    </source>
</evidence>
<keyword evidence="4" id="KW-1185">Reference proteome</keyword>
<dbReference type="InterPro" id="IPR005251">
    <property type="entry name" value="IF-M1Pi"/>
</dbReference>
<keyword evidence="2" id="KW-0028">Amino-acid biosynthesis</keyword>
<feature type="binding site" evidence="2">
    <location>
        <position position="200"/>
    </location>
    <ligand>
        <name>substrate</name>
    </ligand>
</feature>
<dbReference type="InterPro" id="IPR037171">
    <property type="entry name" value="NagB/RpiA_transferase-like"/>
</dbReference>
<keyword evidence="2" id="KW-0486">Methionine biosynthesis</keyword>
<dbReference type="PANTHER" id="PTHR43475:SF1">
    <property type="entry name" value="METHYLTHIORIBOSE-1-PHOSPHATE ISOMERASE"/>
    <property type="match status" value="1"/>
</dbReference>
<dbReference type="Proteomes" id="UP000295777">
    <property type="component" value="Unassembled WGS sequence"/>
</dbReference>
<organism evidence="3 4">
    <name type="scientific">Phorcysia thermohydrogeniphila</name>
    <dbReference type="NCBI Taxonomy" id="936138"/>
    <lineage>
        <taxon>Bacteria</taxon>
        <taxon>Pseudomonadati</taxon>
        <taxon>Aquificota</taxon>
        <taxon>Aquificia</taxon>
        <taxon>Desulfurobacteriales</taxon>
        <taxon>Desulfurobacteriaceae</taxon>
        <taxon>Phorcysia</taxon>
    </lineage>
</organism>
<gene>
    <name evidence="2" type="primary">mtnA</name>
    <name evidence="3" type="ORF">CLV27_1074</name>
</gene>
<evidence type="ECO:0000313" key="3">
    <source>
        <dbReference type="EMBL" id="TCK04641.1"/>
    </source>
</evidence>
<dbReference type="InterPro" id="IPR000649">
    <property type="entry name" value="IF-2B-related"/>
</dbReference>
<dbReference type="EC" id="5.3.1.23" evidence="2"/>
<feature type="active site" description="Proton donor" evidence="2">
    <location>
        <position position="241"/>
    </location>
</feature>
<dbReference type="AlphaFoldDB" id="A0A4R1GCZ1"/>
<reference evidence="3 4" key="1">
    <citation type="submission" date="2019-03" db="EMBL/GenBank/DDBJ databases">
        <title>Genomic Encyclopedia of Archaeal and Bacterial Type Strains, Phase II (KMG-II): from individual species to whole genera.</title>
        <authorList>
            <person name="Goeker M."/>
        </authorList>
    </citation>
    <scope>NUCLEOTIDE SEQUENCE [LARGE SCALE GENOMIC DNA]</scope>
    <source>
        <strain evidence="3 4">DSM 24425</strain>
    </source>
</reference>
<dbReference type="Gene3D" id="1.20.120.420">
    <property type="entry name" value="translation initiation factor eif-2b, domain 1"/>
    <property type="match status" value="1"/>
</dbReference>
<protein>
    <recommendedName>
        <fullName evidence="2">Methylthioribose-1-phosphate isomerase</fullName>
        <shortName evidence="2">M1Pi</shortName>
        <shortName evidence="2">MTR-1-P isomerase</shortName>
        <ecNumber evidence="2">5.3.1.23</ecNumber>
    </recommendedName>
    <alternativeName>
        <fullName evidence="2">S-methyl-5-thioribose-1-phosphate isomerase</fullName>
    </alternativeName>
</protein>
<feature type="site" description="Transition state stabilizer" evidence="2">
    <location>
        <position position="161"/>
    </location>
</feature>
<dbReference type="PANTHER" id="PTHR43475">
    <property type="entry name" value="METHYLTHIORIBOSE-1-PHOSPHATE ISOMERASE"/>
    <property type="match status" value="1"/>
</dbReference>
<dbReference type="GO" id="GO:0046523">
    <property type="term" value="F:S-methyl-5-thioribose-1-phosphate isomerase activity"/>
    <property type="evidence" value="ECO:0007669"/>
    <property type="project" value="UniProtKB-UniRule"/>
</dbReference>
<keyword evidence="1 2" id="KW-0413">Isomerase</keyword>
<dbReference type="InterPro" id="IPR011559">
    <property type="entry name" value="Initiation_fac_2B_a/b/d"/>
</dbReference>
<sequence length="352" mass="38767">MARIKDIRPLKWTGDSLLLLDQRKLPLKEEWIECKDYECVARAIEEMVVRGAPAIGVVAAYGVVLGAKEVAGETKNFLDFKAKLELIINRLAATRPTAVNLFWALKKMKRIVEAGRTIEDIVAALETEAVNIEQQDVETNKKIGQYGAELLSSREVILTHCNTGALATAGYGTALGVIRAAVEAGKEITVYVDETRPYLQGARLTAWELQQEGIPYYLITDNMAGWLMASGEITCVIVGADRIALNGDTANKIGTYALSVLAKEHGIPFYVAAPTSTFDLSIRSGKEIPIEERAPEEVLFCHCRDCRIAPYGAKVKNPAFDVTPHENITAIITEKGVINSPNEEKILEFFRE</sequence>
<dbReference type="Gene3D" id="3.40.50.10470">
    <property type="entry name" value="Translation initiation factor eif-2b, domain 2"/>
    <property type="match status" value="1"/>
</dbReference>
<name>A0A4R1GCZ1_9BACT</name>
<dbReference type="HAMAP" id="MF_01678">
    <property type="entry name" value="Salvage_MtnA"/>
    <property type="match status" value="1"/>
</dbReference>
<dbReference type="EMBL" id="SMFV01000003">
    <property type="protein sequence ID" value="TCK04641.1"/>
    <property type="molecule type" value="Genomic_DNA"/>
</dbReference>
<dbReference type="NCBIfam" id="TIGR00524">
    <property type="entry name" value="eIF-2B_rel"/>
    <property type="match status" value="1"/>
</dbReference>
<dbReference type="InterPro" id="IPR027363">
    <property type="entry name" value="M1Pi_N"/>
</dbReference>
<dbReference type="NCBIfam" id="NF004326">
    <property type="entry name" value="PRK05720.1"/>
    <property type="match status" value="1"/>
</dbReference>
<proteinExistence type="inferred from homology"/>
<dbReference type="NCBIfam" id="TIGR00512">
    <property type="entry name" value="salvage_mtnA"/>
    <property type="match status" value="1"/>
</dbReference>
<accession>A0A4R1GCZ1</accession>
<dbReference type="UniPathway" id="UPA00904">
    <property type="reaction ID" value="UER00874"/>
</dbReference>
<comment type="similarity">
    <text evidence="2">Belongs to the EIF-2B alpha/beta/delta subunits family. MtnA subfamily.</text>
</comment>
<dbReference type="FunFam" id="3.40.50.10470:FF:000006">
    <property type="entry name" value="Methylthioribose-1-phosphate isomerase"/>
    <property type="match status" value="1"/>
</dbReference>
<dbReference type="SUPFAM" id="SSF100950">
    <property type="entry name" value="NagB/RpiA/CoA transferase-like"/>
    <property type="match status" value="1"/>
</dbReference>
<dbReference type="InterPro" id="IPR042529">
    <property type="entry name" value="IF_2B-like_C"/>
</dbReference>
<dbReference type="Pfam" id="PF01008">
    <property type="entry name" value="IF-2B"/>
    <property type="match status" value="1"/>
</dbReference>
<dbReference type="RefSeq" id="WP_132526544.1">
    <property type="nucleotide sequence ID" value="NZ_SMFV01000003.1"/>
</dbReference>
<feature type="binding site" evidence="2">
    <location>
        <begin position="50"/>
        <end position="52"/>
    </location>
    <ligand>
        <name>substrate</name>
    </ligand>
</feature>